<dbReference type="GO" id="GO:0008483">
    <property type="term" value="F:transaminase activity"/>
    <property type="evidence" value="ECO:0007669"/>
    <property type="project" value="TreeGrafter"/>
</dbReference>
<dbReference type="NCBIfam" id="TIGR04181">
    <property type="entry name" value="NHT_00031"/>
    <property type="match status" value="1"/>
</dbReference>
<dbReference type="GO" id="GO:0030170">
    <property type="term" value="F:pyridoxal phosphate binding"/>
    <property type="evidence" value="ECO:0007669"/>
    <property type="project" value="TreeGrafter"/>
</dbReference>
<dbReference type="SUPFAM" id="SSF53383">
    <property type="entry name" value="PLP-dependent transferases"/>
    <property type="match status" value="1"/>
</dbReference>
<feature type="non-terminal residue" evidence="1">
    <location>
        <position position="374"/>
    </location>
</feature>
<dbReference type="InterPro" id="IPR015421">
    <property type="entry name" value="PyrdxlP-dep_Trfase_major"/>
</dbReference>
<name>A0A382L948_9ZZZZ</name>
<dbReference type="InterPro" id="IPR026385">
    <property type="entry name" value="LegC-like"/>
</dbReference>
<dbReference type="CDD" id="cd00616">
    <property type="entry name" value="AHBA_syn"/>
    <property type="match status" value="1"/>
</dbReference>
<dbReference type="PANTHER" id="PTHR30244:SF30">
    <property type="entry name" value="BLR5990 PROTEIN"/>
    <property type="match status" value="1"/>
</dbReference>
<dbReference type="InterPro" id="IPR000653">
    <property type="entry name" value="DegT/StrS_aminotransferase"/>
</dbReference>
<dbReference type="Gene3D" id="3.90.1150.10">
    <property type="entry name" value="Aspartate Aminotransferase, domain 1"/>
    <property type="match status" value="1"/>
</dbReference>
<sequence length="374" mass="42594">MKKISLAEPNIVDKEWLYLKECLNTGWVSSSGSFVKRFEESVSKITEIKHSTAVVNGTSALHLSLLILGIKEGDEVLVPSLTFVAPINAIRYLGASPVFLDCNEHHTLDITKTLDFLENETRMKGKICYNKKSKRKITAILPVHTWGNPVEVSKLKKICRSKHIKIIEDASESLGSLYLNTKGTLVHTGMISDMACLSFNGNKIVTSGGGGMILTNYKTYSKLAKYYSTQAKDDPFYYKHNAIGFNYRLTNIQAALGLAQIEYLSDFKKKKKTIYDLYREGFKDIPGLEILLPPENTKPNYWMTVLRVNKKIFGFSRDHIIKRLLNKGVQCRPVWYPNHLQKPFRNFQSYRVTRTQQEVKKCICLPSSTHLLKD</sequence>
<dbReference type="InterPro" id="IPR015424">
    <property type="entry name" value="PyrdxlP-dep_Trfase"/>
</dbReference>
<dbReference type="PANTHER" id="PTHR30244">
    <property type="entry name" value="TRANSAMINASE"/>
    <property type="match status" value="1"/>
</dbReference>
<dbReference type="EMBL" id="UINC01085549">
    <property type="protein sequence ID" value="SVC33210.1"/>
    <property type="molecule type" value="Genomic_DNA"/>
</dbReference>
<protein>
    <recommendedName>
        <fullName evidence="2">Aminotransferase DegT</fullName>
    </recommendedName>
</protein>
<dbReference type="PIRSF" id="PIRSF000390">
    <property type="entry name" value="PLP_StrS"/>
    <property type="match status" value="1"/>
</dbReference>
<evidence type="ECO:0008006" key="2">
    <source>
        <dbReference type="Google" id="ProtNLM"/>
    </source>
</evidence>
<dbReference type="AlphaFoldDB" id="A0A382L948"/>
<proteinExistence type="predicted"/>
<evidence type="ECO:0000313" key="1">
    <source>
        <dbReference type="EMBL" id="SVC33210.1"/>
    </source>
</evidence>
<reference evidence="1" key="1">
    <citation type="submission" date="2018-05" db="EMBL/GenBank/DDBJ databases">
        <authorList>
            <person name="Lanie J.A."/>
            <person name="Ng W.-L."/>
            <person name="Kazmierczak K.M."/>
            <person name="Andrzejewski T.M."/>
            <person name="Davidsen T.M."/>
            <person name="Wayne K.J."/>
            <person name="Tettelin H."/>
            <person name="Glass J.I."/>
            <person name="Rusch D."/>
            <person name="Podicherti R."/>
            <person name="Tsui H.-C.T."/>
            <person name="Winkler M.E."/>
        </authorList>
    </citation>
    <scope>NUCLEOTIDE SEQUENCE</scope>
</reference>
<dbReference type="GO" id="GO:0000271">
    <property type="term" value="P:polysaccharide biosynthetic process"/>
    <property type="evidence" value="ECO:0007669"/>
    <property type="project" value="TreeGrafter"/>
</dbReference>
<accession>A0A382L948</accession>
<dbReference type="Pfam" id="PF01041">
    <property type="entry name" value="DegT_DnrJ_EryC1"/>
    <property type="match status" value="1"/>
</dbReference>
<organism evidence="1">
    <name type="scientific">marine metagenome</name>
    <dbReference type="NCBI Taxonomy" id="408172"/>
    <lineage>
        <taxon>unclassified sequences</taxon>
        <taxon>metagenomes</taxon>
        <taxon>ecological metagenomes</taxon>
    </lineage>
</organism>
<dbReference type="InterPro" id="IPR015422">
    <property type="entry name" value="PyrdxlP-dep_Trfase_small"/>
</dbReference>
<dbReference type="Gene3D" id="3.40.640.10">
    <property type="entry name" value="Type I PLP-dependent aspartate aminotransferase-like (Major domain)"/>
    <property type="match status" value="1"/>
</dbReference>
<gene>
    <name evidence="1" type="ORF">METZ01_LOCUS286064</name>
</gene>